<keyword evidence="2" id="KW-0949">S-adenosyl-L-methionine</keyword>
<dbReference type="Pfam" id="PF04055">
    <property type="entry name" value="Radical_SAM"/>
    <property type="match status" value="1"/>
</dbReference>
<evidence type="ECO:0000256" key="3">
    <source>
        <dbReference type="ARBA" id="ARBA00022723"/>
    </source>
</evidence>
<comment type="cofactor">
    <cofactor evidence="1">
        <name>[4Fe-4S] cluster</name>
        <dbReference type="ChEBI" id="CHEBI:49883"/>
    </cofactor>
</comment>
<dbReference type="PANTHER" id="PTHR11228:SF7">
    <property type="entry name" value="PQQA PEPTIDE CYCLASE"/>
    <property type="match status" value="1"/>
</dbReference>
<dbReference type="GO" id="GO:0046872">
    <property type="term" value="F:metal ion binding"/>
    <property type="evidence" value="ECO:0007669"/>
    <property type="project" value="UniProtKB-KW"/>
</dbReference>
<evidence type="ECO:0000259" key="6">
    <source>
        <dbReference type="PROSITE" id="PS51918"/>
    </source>
</evidence>
<reference evidence="7" key="1">
    <citation type="journal article" date="2020" name="mSystems">
        <title>Genome- and Community-Level Interaction Insights into Carbon Utilization and Element Cycling Functions of Hydrothermarchaeota in Hydrothermal Sediment.</title>
        <authorList>
            <person name="Zhou Z."/>
            <person name="Liu Y."/>
            <person name="Xu W."/>
            <person name="Pan J."/>
            <person name="Luo Z.H."/>
            <person name="Li M."/>
        </authorList>
    </citation>
    <scope>NUCLEOTIDE SEQUENCE [LARGE SCALE GENOMIC DNA]</scope>
    <source>
        <strain evidence="7">HyVt-577</strain>
    </source>
</reference>
<dbReference type="CDD" id="cd21109">
    <property type="entry name" value="SPASM"/>
    <property type="match status" value="1"/>
</dbReference>
<keyword evidence="5" id="KW-0411">Iron-sulfur</keyword>
<dbReference type="GO" id="GO:0003824">
    <property type="term" value="F:catalytic activity"/>
    <property type="evidence" value="ECO:0007669"/>
    <property type="project" value="InterPro"/>
</dbReference>
<dbReference type="InterPro" id="IPR007197">
    <property type="entry name" value="rSAM"/>
</dbReference>
<dbReference type="Proteomes" id="UP000885779">
    <property type="component" value="Unassembled WGS sequence"/>
</dbReference>
<name>A0A7V4TYJ9_CALAY</name>
<evidence type="ECO:0000256" key="4">
    <source>
        <dbReference type="ARBA" id="ARBA00023004"/>
    </source>
</evidence>
<dbReference type="CDD" id="cd01335">
    <property type="entry name" value="Radical_SAM"/>
    <property type="match status" value="1"/>
</dbReference>
<feature type="domain" description="Radical SAM core" evidence="6">
    <location>
        <begin position="29"/>
        <end position="254"/>
    </location>
</feature>
<protein>
    <submittedName>
        <fullName evidence="7">Radical SAM/SPASM domain-containing protein</fullName>
    </submittedName>
</protein>
<gene>
    <name evidence="7" type="ORF">ENK44_03365</name>
</gene>
<evidence type="ECO:0000256" key="1">
    <source>
        <dbReference type="ARBA" id="ARBA00001966"/>
    </source>
</evidence>
<evidence type="ECO:0000256" key="2">
    <source>
        <dbReference type="ARBA" id="ARBA00022691"/>
    </source>
</evidence>
<dbReference type="InterPro" id="IPR050377">
    <property type="entry name" value="Radical_SAM_PqqE_MftC-like"/>
</dbReference>
<dbReference type="AlphaFoldDB" id="A0A7V4TYJ9"/>
<keyword evidence="3" id="KW-0479">Metal-binding</keyword>
<dbReference type="SFLD" id="SFLDS00029">
    <property type="entry name" value="Radical_SAM"/>
    <property type="match status" value="1"/>
</dbReference>
<dbReference type="Gene3D" id="3.20.20.70">
    <property type="entry name" value="Aldolase class I"/>
    <property type="match status" value="1"/>
</dbReference>
<dbReference type="EMBL" id="DRQG01000029">
    <property type="protein sequence ID" value="HGY54719.1"/>
    <property type="molecule type" value="Genomic_DNA"/>
</dbReference>
<evidence type="ECO:0000256" key="5">
    <source>
        <dbReference type="ARBA" id="ARBA00023014"/>
    </source>
</evidence>
<dbReference type="InterPro" id="IPR058240">
    <property type="entry name" value="rSAM_sf"/>
</dbReference>
<organism evidence="7">
    <name type="scientific">Caldithrix abyssi</name>
    <dbReference type="NCBI Taxonomy" id="187145"/>
    <lineage>
        <taxon>Bacteria</taxon>
        <taxon>Pseudomonadati</taxon>
        <taxon>Calditrichota</taxon>
        <taxon>Calditrichia</taxon>
        <taxon>Calditrichales</taxon>
        <taxon>Calditrichaceae</taxon>
        <taxon>Caldithrix</taxon>
    </lineage>
</organism>
<dbReference type="PROSITE" id="PS51918">
    <property type="entry name" value="RADICAL_SAM"/>
    <property type="match status" value="1"/>
</dbReference>
<accession>A0A7V4TYJ9</accession>
<dbReference type="GO" id="GO:0051536">
    <property type="term" value="F:iron-sulfur cluster binding"/>
    <property type="evidence" value="ECO:0007669"/>
    <property type="project" value="UniProtKB-KW"/>
</dbReference>
<dbReference type="SFLD" id="SFLDG01067">
    <property type="entry name" value="SPASM/twitch_domain_containing"/>
    <property type="match status" value="1"/>
</dbReference>
<proteinExistence type="predicted"/>
<dbReference type="InterPro" id="IPR023885">
    <property type="entry name" value="4Fe4S-binding_SPASM_dom"/>
</dbReference>
<sequence length="363" mass="41707">MHPSTKRKIQLLSRLPNLKRYYLAPIGQAPLPLNVTVSLLYSCNSRCQTCNVYEKRVKNFTVEEYRRTFTSLGEAPYWFTMSGGEPFLRKDIVDICRAAYEICKPGIINIPTNGSLYNVIPERVESIVKSAPDTEIIINLSLDEVGTRHDEIRGFPGNWERALKTYEGLKQLHKYPNFTLGIHTVISAFNVDRFKEIYRELIRMEPDSYITEIAEQRVELGTMGLPITPDNEKYFEAIDFLKSEMQNTKVTGIARVARAFRLEYYDLVKRYLQQNEQVIPCYAGVVSCQISPDGDVWPCCIRADSMGNLRENDYDFHKIWNSEAAKRIRKSIRNKECACPLANASYTNLLVNPLSLAKIAMQF</sequence>
<keyword evidence="4" id="KW-0408">Iron</keyword>
<evidence type="ECO:0000313" key="7">
    <source>
        <dbReference type="EMBL" id="HGY54719.1"/>
    </source>
</evidence>
<dbReference type="Pfam" id="PF13186">
    <property type="entry name" value="SPASM"/>
    <property type="match status" value="1"/>
</dbReference>
<comment type="caution">
    <text evidence="7">The sequence shown here is derived from an EMBL/GenBank/DDBJ whole genome shotgun (WGS) entry which is preliminary data.</text>
</comment>
<dbReference type="InterPro" id="IPR013785">
    <property type="entry name" value="Aldolase_TIM"/>
</dbReference>
<dbReference type="SUPFAM" id="SSF102114">
    <property type="entry name" value="Radical SAM enzymes"/>
    <property type="match status" value="1"/>
</dbReference>
<dbReference type="PANTHER" id="PTHR11228">
    <property type="entry name" value="RADICAL SAM DOMAIN PROTEIN"/>
    <property type="match status" value="1"/>
</dbReference>